<dbReference type="InterPro" id="IPR037523">
    <property type="entry name" value="VOC_core"/>
</dbReference>
<protein>
    <submittedName>
        <fullName evidence="2">Transposase</fullName>
    </submittedName>
</protein>
<dbReference type="InterPro" id="IPR029068">
    <property type="entry name" value="Glyas_Bleomycin-R_OHBP_Dase"/>
</dbReference>
<gene>
    <name evidence="2" type="ORF">AM493_08275</name>
</gene>
<evidence type="ECO:0000313" key="3">
    <source>
        <dbReference type="Proteomes" id="UP000037755"/>
    </source>
</evidence>
<name>A0A0M8MCP0_9FLAO</name>
<dbReference type="PROSITE" id="PS51819">
    <property type="entry name" value="VOC"/>
    <property type="match status" value="1"/>
</dbReference>
<dbReference type="Gene3D" id="3.30.720.120">
    <property type="match status" value="1"/>
</dbReference>
<accession>A0A0M8MCP0</accession>
<comment type="caution">
    <text evidence="2">The sequence shown here is derived from an EMBL/GenBank/DDBJ whole genome shotgun (WGS) entry which is preliminary data.</text>
</comment>
<dbReference type="EMBL" id="LIYD01000005">
    <property type="protein sequence ID" value="KOS06034.1"/>
    <property type="molecule type" value="Genomic_DNA"/>
</dbReference>
<dbReference type="STRING" id="1202724.AM493_08275"/>
<evidence type="ECO:0000259" key="1">
    <source>
        <dbReference type="PROSITE" id="PS51819"/>
    </source>
</evidence>
<dbReference type="AlphaFoldDB" id="A0A0M8MCP0"/>
<evidence type="ECO:0000313" key="2">
    <source>
        <dbReference type="EMBL" id="KOS06034.1"/>
    </source>
</evidence>
<dbReference type="Pfam" id="PF00903">
    <property type="entry name" value="Glyoxalase"/>
    <property type="match status" value="1"/>
</dbReference>
<dbReference type="Proteomes" id="UP000037755">
    <property type="component" value="Unassembled WGS sequence"/>
</dbReference>
<reference evidence="2 3" key="1">
    <citation type="submission" date="2015-08" db="EMBL/GenBank/DDBJ databases">
        <title>Whole genome sequence of Flavobacterium akiainvivens IK-1T, from decaying Wikstroemia oahuensis, an endemic Hawaiian shrub.</title>
        <authorList>
            <person name="Wan X."/>
            <person name="Hou S."/>
            <person name="Saito J."/>
            <person name="Donachie S."/>
        </authorList>
    </citation>
    <scope>NUCLEOTIDE SEQUENCE [LARGE SCALE GENOMIC DNA]</scope>
    <source>
        <strain evidence="2 3">IK-1</strain>
    </source>
</reference>
<keyword evidence="3" id="KW-1185">Reference proteome</keyword>
<dbReference type="RefSeq" id="WP_054407514.1">
    <property type="nucleotide sequence ID" value="NZ_FOYA01000007.1"/>
</dbReference>
<organism evidence="2 3">
    <name type="scientific">Flavobacterium akiainvivens</name>
    <dbReference type="NCBI Taxonomy" id="1202724"/>
    <lineage>
        <taxon>Bacteria</taxon>
        <taxon>Pseudomonadati</taxon>
        <taxon>Bacteroidota</taxon>
        <taxon>Flavobacteriia</taxon>
        <taxon>Flavobacteriales</taxon>
        <taxon>Flavobacteriaceae</taxon>
        <taxon>Flavobacterium</taxon>
    </lineage>
</organism>
<feature type="domain" description="VOC" evidence="1">
    <location>
        <begin position="6"/>
        <end position="123"/>
    </location>
</feature>
<dbReference type="SUPFAM" id="SSF54593">
    <property type="entry name" value="Glyoxalase/Bleomycin resistance protein/Dihydroxybiphenyl dioxygenase"/>
    <property type="match status" value="1"/>
</dbReference>
<sequence>MKIPDQYLPAMPYIIVADPAGFLEYATKVFGATQQMIVPGEGERAIMHGEIKIHDAVIMFAGGNEQWKPATCSTFIYVDNVDRVYNAAIEQGGTSLQKPTQQDYGYSAGFADPFNNLWWITQGE</sequence>
<dbReference type="Gene3D" id="3.30.720.110">
    <property type="match status" value="1"/>
</dbReference>
<dbReference type="PATRIC" id="fig|1202724.3.peg.1721"/>
<dbReference type="InterPro" id="IPR004360">
    <property type="entry name" value="Glyas_Fos-R_dOase_dom"/>
</dbReference>
<dbReference type="OrthoDB" id="9795306at2"/>
<proteinExistence type="predicted"/>